<proteinExistence type="predicted"/>
<sequence length="140" mass="16325">MEVCFLIFDLCDIEEQRKLRMVCSEFNSYFVSKGAYINSPHANLYFNYLVRHERYTEIENLVDRGLVDFSHCLSKNKQGSILHICEKDCPCAYDPLFSQAINRIVVGTSLMLLKVILYNRKRHNASPRDHMCCSRLSKHG</sequence>
<gene>
    <name evidence="1" type="ORF">BQ9231_00409</name>
</gene>
<protein>
    <submittedName>
        <fullName evidence="1">Uncharacterized protein</fullName>
    </submittedName>
</protein>
<organism evidence="1">
    <name type="scientific">Cedratvirus lausannensis</name>
    <dbReference type="NCBI Taxonomy" id="2023205"/>
    <lineage>
        <taxon>Viruses</taxon>
        <taxon>Pithoviruses</taxon>
        <taxon>Orthocedratvirinae</taxon>
        <taxon>Alphacedratvirus</taxon>
        <taxon>Alphacedratvirus francolausannense</taxon>
    </lineage>
</organism>
<accession>A0A285PYL0</accession>
<keyword evidence="2" id="KW-1185">Reference proteome</keyword>
<evidence type="ECO:0000313" key="1">
    <source>
        <dbReference type="EMBL" id="SOB74292.1"/>
    </source>
</evidence>
<reference evidence="1" key="1">
    <citation type="submission" date="2017-08" db="EMBL/GenBank/DDBJ databases">
        <authorList>
            <person name="de Groot N.N."/>
        </authorList>
    </citation>
    <scope>NUCLEOTIDE SEQUENCE</scope>
</reference>
<dbReference type="EMBL" id="LT907979">
    <property type="protein sequence ID" value="SOB74292.1"/>
    <property type="molecule type" value="Genomic_DNA"/>
</dbReference>
<name>A0A285PYL0_9VIRU</name>
<evidence type="ECO:0000313" key="2">
    <source>
        <dbReference type="Proteomes" id="UP000274850"/>
    </source>
</evidence>
<dbReference type="Proteomes" id="UP000274850">
    <property type="component" value="Segment"/>
</dbReference>